<dbReference type="AlphaFoldDB" id="M5BZS6"/>
<evidence type="ECO:0000256" key="1">
    <source>
        <dbReference type="SAM" id="MobiDB-lite"/>
    </source>
</evidence>
<feature type="compositionally biased region" description="Basic and acidic residues" evidence="1">
    <location>
        <begin position="9"/>
        <end position="27"/>
    </location>
</feature>
<protein>
    <submittedName>
        <fullName evidence="2">Uncharacterized protein</fullName>
    </submittedName>
</protein>
<dbReference type="EMBL" id="CAOJ01004396">
    <property type="protein sequence ID" value="CCO29177.1"/>
    <property type="molecule type" value="Genomic_DNA"/>
</dbReference>
<evidence type="ECO:0000313" key="2">
    <source>
        <dbReference type="EMBL" id="CCO29177.1"/>
    </source>
</evidence>
<reference evidence="2 3" key="1">
    <citation type="journal article" date="2013" name="J. Biotechnol.">
        <title>Establishment and interpretation of the genome sequence of the phytopathogenic fungus Rhizoctonia solani AG1-IB isolate 7/3/14.</title>
        <authorList>
            <person name="Wibberg D.W."/>
            <person name="Jelonek L.J."/>
            <person name="Rupp O.R."/>
            <person name="Hennig M.H."/>
            <person name="Eikmeyer F.E."/>
            <person name="Goesmann A.G."/>
            <person name="Hartmann A.H."/>
            <person name="Borriss R.B."/>
            <person name="Grosch R.G."/>
            <person name="Puehler A.P."/>
            <person name="Schlueter A.S."/>
        </authorList>
    </citation>
    <scope>NUCLEOTIDE SEQUENCE [LARGE SCALE GENOMIC DNA]</scope>
    <source>
        <strain evidence="3">AG1-IB / isolate 7/3/14</strain>
    </source>
</reference>
<name>M5BZS6_THACB</name>
<proteinExistence type="predicted"/>
<organism evidence="2 3">
    <name type="scientific">Thanatephorus cucumeris (strain AG1-IB / isolate 7/3/14)</name>
    <name type="common">Lettuce bottom rot fungus</name>
    <name type="synonym">Rhizoctonia solani</name>
    <dbReference type="NCBI Taxonomy" id="1108050"/>
    <lineage>
        <taxon>Eukaryota</taxon>
        <taxon>Fungi</taxon>
        <taxon>Dikarya</taxon>
        <taxon>Basidiomycota</taxon>
        <taxon>Agaricomycotina</taxon>
        <taxon>Agaricomycetes</taxon>
        <taxon>Cantharellales</taxon>
        <taxon>Ceratobasidiaceae</taxon>
        <taxon>Rhizoctonia</taxon>
        <taxon>Rhizoctonia solani AG-1</taxon>
    </lineage>
</organism>
<gene>
    <name evidence="2" type="ORF">BN14_03181</name>
</gene>
<accession>M5BZS6</accession>
<feature type="region of interest" description="Disordered" evidence="1">
    <location>
        <begin position="1"/>
        <end position="31"/>
    </location>
</feature>
<sequence>MMGFFSSRKSTEHSPVRSRHEKERSRDVITTSPVAVIKSKWYNKSKSKPVPELPKEDPDAEVTVRVDHLRRTAAAPAESESSRSTVADGVTKTMAERLNELMKSHAEGMIEKQQRPFKFDSEHYQATLIGPPRFQLPPCPSHPFHVHIHVQTPHSWFTLHPIDYFPSIYGRHSSHGSSQARDEATAFLQGP</sequence>
<dbReference type="HOGENOM" id="CLU_1422317_0_0_1"/>
<evidence type="ECO:0000313" key="3">
    <source>
        <dbReference type="Proteomes" id="UP000012065"/>
    </source>
</evidence>
<dbReference type="Proteomes" id="UP000012065">
    <property type="component" value="Unassembled WGS sequence"/>
</dbReference>
<comment type="caution">
    <text evidence="2">The sequence shown here is derived from an EMBL/GenBank/DDBJ whole genome shotgun (WGS) entry which is preliminary data.</text>
</comment>